<evidence type="ECO:0000256" key="3">
    <source>
        <dbReference type="ARBA" id="ARBA00022989"/>
    </source>
</evidence>
<evidence type="ECO:0000256" key="6">
    <source>
        <dbReference type="SAM" id="MobiDB-lite"/>
    </source>
</evidence>
<feature type="region of interest" description="Disordered" evidence="6">
    <location>
        <begin position="1037"/>
        <end position="1063"/>
    </location>
</feature>
<dbReference type="Pfam" id="PF15371">
    <property type="entry name" value="DUF4599"/>
    <property type="match status" value="1"/>
</dbReference>
<evidence type="ECO:0000313" key="10">
    <source>
        <dbReference type="EMBL" id="KAF6487599.1"/>
    </source>
</evidence>
<evidence type="ECO:0000256" key="2">
    <source>
        <dbReference type="ARBA" id="ARBA00022692"/>
    </source>
</evidence>
<feature type="region of interest" description="Disordered" evidence="6">
    <location>
        <begin position="1369"/>
        <end position="1395"/>
    </location>
</feature>
<dbReference type="Pfam" id="PF14650">
    <property type="entry name" value="FAM75"/>
    <property type="match status" value="1"/>
</dbReference>
<protein>
    <recommendedName>
        <fullName evidence="12">SPATA31 subfamily D member 1</fullName>
    </recommendedName>
</protein>
<dbReference type="InterPro" id="IPR039509">
    <property type="entry name" value="SPATA31"/>
</dbReference>
<proteinExistence type="inferred from homology"/>
<dbReference type="InterPro" id="IPR027970">
    <property type="entry name" value="SPATA31-like"/>
</dbReference>
<evidence type="ECO:0000256" key="7">
    <source>
        <dbReference type="SAM" id="Phobius"/>
    </source>
</evidence>
<evidence type="ECO:0000256" key="4">
    <source>
        <dbReference type="ARBA" id="ARBA00023136"/>
    </source>
</evidence>
<gene>
    <name evidence="10" type="ORF">HJG63_018323</name>
</gene>
<reference evidence="10 11" key="1">
    <citation type="journal article" date="2020" name="Nature">
        <title>Six reference-quality genomes reveal evolution of bat adaptations.</title>
        <authorList>
            <person name="Jebb D."/>
            <person name="Huang Z."/>
            <person name="Pippel M."/>
            <person name="Hughes G.M."/>
            <person name="Lavrichenko K."/>
            <person name="Devanna P."/>
            <person name="Winkler S."/>
            <person name="Jermiin L.S."/>
            <person name="Skirmuntt E.C."/>
            <person name="Katzourakis A."/>
            <person name="Burkitt-Gray L."/>
            <person name="Ray D.A."/>
            <person name="Sullivan K.A.M."/>
            <person name="Roscito J.G."/>
            <person name="Kirilenko B.M."/>
            <person name="Davalos L.M."/>
            <person name="Corthals A.P."/>
            <person name="Power M.L."/>
            <person name="Jones G."/>
            <person name="Ransome R.D."/>
            <person name="Dechmann D.K.N."/>
            <person name="Locatelli A.G."/>
            <person name="Puechmaille S.J."/>
            <person name="Fedrigo O."/>
            <person name="Jarvis E.D."/>
            <person name="Hiller M."/>
            <person name="Vernes S.C."/>
            <person name="Myers E.W."/>
            <person name="Teeling E.C."/>
        </authorList>
    </citation>
    <scope>NUCLEOTIDE SEQUENCE [LARGE SCALE GENOMIC DNA]</scope>
    <source>
        <strain evidence="10">MRouAeg1</strain>
        <tissue evidence="10">Muscle</tissue>
    </source>
</reference>
<feature type="domain" description="SPATA31" evidence="8">
    <location>
        <begin position="463"/>
        <end position="844"/>
    </location>
</feature>
<feature type="region of interest" description="Disordered" evidence="6">
    <location>
        <begin position="1173"/>
        <end position="1201"/>
    </location>
</feature>
<evidence type="ECO:0000259" key="9">
    <source>
        <dbReference type="Pfam" id="PF15371"/>
    </source>
</evidence>
<feature type="compositionally biased region" description="Low complexity" evidence="6">
    <location>
        <begin position="1186"/>
        <end position="1198"/>
    </location>
</feature>
<feature type="compositionally biased region" description="Polar residues" evidence="6">
    <location>
        <begin position="1173"/>
        <end position="1185"/>
    </location>
</feature>
<keyword evidence="4 7" id="KW-0472">Membrane</keyword>
<feature type="compositionally biased region" description="Basic and acidic residues" evidence="6">
    <location>
        <begin position="1369"/>
        <end position="1383"/>
    </location>
</feature>
<sequence length="1508" mass="168940">MFALQLDFLGIPIFAFLCGVGILLLSLSYLNRSPCFPLFWKQREINQDRVKRRKKGGTLKGWRACRSEVEEARKVLSLVQRPLGQHHDTIRFRQLLCPDPSCDVCNSTTAEVNQLLFPEILEDATPSVSPSASIVPVTESSYSLSPAFSAVPPKDPIPALLPEPFPLPPPILSTEPATTLADFLSPSPPSHSLPPELFPALKPKIPVDNSSPQPLAVIPPPPHDTQRVDPVVHTEATSSLNTIFSLESTISQDIKSSSGSSQTMNPIDSFSCPNIQTDLSISPPPDNTFTVTQSKSNSVLLKPVSEDSCPDSPGTLSTYVPTVAVPNHSNLSISDLSCWQAYAKNMFLPTLPHSDIQREYVSLHLPDTCHWGDSATTHMETSSYSFPSLNIQAHLERQIQKRVAFQILEKKEMKAGSFSKHMLSENYWTSSWNSLQPFEVEDMTAPKTGWNYEDKPEQLHISQELFYVKTLGGNLQQKYSQLFWGLPSLHSESLVATLLVSRRSSPLESRFVLFNGINNASAVKMQHLGSSPPPNFHLLPLPNIYPRPLPQIKPPSQSSTQVHPQAHLHPRLPILSSSPFQTRECGVSSPVSQDESYSHILTENEDLEWPVLQKRQEGLWGLDPVLQKSQEAICPQDPNPLLASQPSHDYVPVSTLPGKFHITSEPEEKLQLHVPRKTILRRCLNSCRNVDSLALMVPQSKLTKISQEQGKHAHLQLSELQGQSRKDLAKPELSLSGSFYKKFPQKFQLRKDMRRNLGYILEKSPEDIPRRDSERYFLKNLRATSDTGRNCVCHSSNHLRNKLLNVSRSDLDQDQMKTILRLHLNKKFWQITAGRIPISVCRSWLAEDNTSPPGSSQTNMENTNSIDTMVGDVSCHIPTLELSFLDPNTREVLEAHIIRFRVNQRWGLPLKVIESIKFYTSRDVNTWPLPQCGFSSSATHISGADSKAEVSKTLEGSSKTFQGSKVRTKNSVTILDHPLLASSSVDSEGQRALKLSHADMDYMPVEDIQIFEHGRQSFQLVTHSTIEDVSQNETVVDDSGCTEVPTKQAGSRPEPRDENMNSSDRAEMIQGQRAVEKNLEHFFMSNMSKEICNAEEVYAVKSQSCNLLTTRELVSSQRINVDRSKVESPLITECHSQKLLLPYSSKPSELKKEVLDELKFKLESWEQSQAQGSLIDMSSTSDRLPSQSLLTQSQSISTGDMGSSQVLNVQLEDSRIIRDLRQLPWVSKYVLRKCQDNDFPPATKTVGPLGSKVGECGSEASRVVTSKARKKSHPVDDGELEGTLSSLSQNEQFPPDSYFRKKIRQFFQWINSKRNINIQESPQQQHSAESAAIFVDVGPPESHGVMKAMEKILEEKLARTCKPEALDLSQQKEELQAEVDPDKGYSSNYGDLSDSQQEEWAGSNCCNQEAVSADQSCLTSAIRNRIRHFQKVKDQLLCQSQHPSPPSRELMPDPHPTCIHETCRVCPGTLTHDESTVLRDLTLLFKQKMLLQHFQEEKVPIQKPFGPC</sequence>
<comment type="similarity">
    <text evidence="5">Belongs to the SPATA31 family.</text>
</comment>
<dbReference type="GO" id="GO:0016020">
    <property type="term" value="C:membrane"/>
    <property type="evidence" value="ECO:0007669"/>
    <property type="project" value="UniProtKB-SubCell"/>
</dbReference>
<feature type="compositionally biased region" description="Basic and acidic residues" evidence="6">
    <location>
        <begin position="1053"/>
        <end position="1063"/>
    </location>
</feature>
<name>A0A7J8IU27_ROUAE</name>
<keyword evidence="2 7" id="KW-0812">Transmembrane</keyword>
<evidence type="ECO:0008006" key="12">
    <source>
        <dbReference type="Google" id="ProtNLM"/>
    </source>
</evidence>
<organism evidence="10 11">
    <name type="scientific">Rousettus aegyptiacus</name>
    <name type="common">Egyptian fruit bat</name>
    <name type="synonym">Pteropus aegyptiacus</name>
    <dbReference type="NCBI Taxonomy" id="9407"/>
    <lineage>
        <taxon>Eukaryota</taxon>
        <taxon>Metazoa</taxon>
        <taxon>Chordata</taxon>
        <taxon>Craniata</taxon>
        <taxon>Vertebrata</taxon>
        <taxon>Euteleostomi</taxon>
        <taxon>Mammalia</taxon>
        <taxon>Eutheria</taxon>
        <taxon>Laurasiatheria</taxon>
        <taxon>Chiroptera</taxon>
        <taxon>Yinpterochiroptera</taxon>
        <taxon>Pteropodoidea</taxon>
        <taxon>Pteropodidae</taxon>
        <taxon>Rousettinae</taxon>
        <taxon>Rousettus</taxon>
    </lineage>
</organism>
<comment type="caution">
    <text evidence="10">The sequence shown here is derived from an EMBL/GenBank/DDBJ whole genome shotgun (WGS) entry which is preliminary data.</text>
</comment>
<dbReference type="EMBL" id="JACASE010000003">
    <property type="protein sequence ID" value="KAF6487599.1"/>
    <property type="molecule type" value="Genomic_DNA"/>
</dbReference>
<comment type="subcellular location">
    <subcellularLocation>
        <location evidence="1">Membrane</location>
        <topology evidence="1">Single-pass membrane protein</topology>
    </subcellularLocation>
</comment>
<evidence type="ECO:0000313" key="11">
    <source>
        <dbReference type="Proteomes" id="UP000593571"/>
    </source>
</evidence>
<feature type="transmembrane region" description="Helical" evidence="7">
    <location>
        <begin position="7"/>
        <end position="30"/>
    </location>
</feature>
<evidence type="ECO:0000256" key="1">
    <source>
        <dbReference type="ARBA" id="ARBA00004167"/>
    </source>
</evidence>
<dbReference type="PANTHER" id="PTHR21859">
    <property type="entry name" value="ACROSOME-SPECIFIC PROTEIN"/>
    <property type="match status" value="1"/>
</dbReference>
<evidence type="ECO:0000259" key="8">
    <source>
        <dbReference type="Pfam" id="PF14650"/>
    </source>
</evidence>
<accession>A0A7J8IU27</accession>
<feature type="domain" description="SPATA31-like" evidence="9">
    <location>
        <begin position="49"/>
        <end position="135"/>
    </location>
</feature>
<dbReference type="PANTHER" id="PTHR21859:SF51">
    <property type="entry name" value="RIKEN CDNA 1700014D04 GENE"/>
    <property type="match status" value="1"/>
</dbReference>
<keyword evidence="3 7" id="KW-1133">Transmembrane helix</keyword>
<keyword evidence="11" id="KW-1185">Reference proteome</keyword>
<evidence type="ECO:0000256" key="5">
    <source>
        <dbReference type="ARBA" id="ARBA00035009"/>
    </source>
</evidence>
<feature type="compositionally biased region" description="Polar residues" evidence="6">
    <location>
        <begin position="1385"/>
        <end position="1395"/>
    </location>
</feature>
<dbReference type="Proteomes" id="UP000593571">
    <property type="component" value="Unassembled WGS sequence"/>
</dbReference>